<dbReference type="STRING" id="589385.SAMN05421504_101760"/>
<organism evidence="1 2">
    <name type="scientific">Amycolatopsis xylanica</name>
    <dbReference type="NCBI Taxonomy" id="589385"/>
    <lineage>
        <taxon>Bacteria</taxon>
        <taxon>Bacillati</taxon>
        <taxon>Actinomycetota</taxon>
        <taxon>Actinomycetes</taxon>
        <taxon>Pseudonocardiales</taxon>
        <taxon>Pseudonocardiaceae</taxon>
        <taxon>Amycolatopsis</taxon>
    </lineage>
</organism>
<name>A0A1H2U2B0_9PSEU</name>
<reference evidence="1 2" key="1">
    <citation type="submission" date="2016-10" db="EMBL/GenBank/DDBJ databases">
        <authorList>
            <person name="de Groot N.N."/>
        </authorList>
    </citation>
    <scope>NUCLEOTIDE SEQUENCE [LARGE SCALE GENOMIC DNA]</scope>
    <source>
        <strain evidence="1 2">CPCC 202699</strain>
    </source>
</reference>
<sequence length="202" mass="20853">MTLDYSTMLDAAHELAAPGAVVVGPHGYAYASPERLSVTTRWIAAKDGSVLECTGKDEFAHPVTDGLGVSCVRISARAAHRGEPSSFGHRLLGAHVDLLDNVVAHTIDDLAARTAEGSTLLGRQLVQAAIADAVVLVDEVRGMAGGAAMDRHVRARTFHCLVRGGRDLLRLLGAAGFLAGGPGGALLTAELAGTLYLGAGHD</sequence>
<dbReference type="AlphaFoldDB" id="A0A1H2U2B0"/>
<dbReference type="RefSeq" id="WP_091286567.1">
    <property type="nucleotide sequence ID" value="NZ_FNON01000001.1"/>
</dbReference>
<protein>
    <recommendedName>
        <fullName evidence="3">Acyl-CoA dehydrogenase, C-terminal domain</fullName>
    </recommendedName>
</protein>
<evidence type="ECO:0000313" key="1">
    <source>
        <dbReference type="EMBL" id="SDW50137.1"/>
    </source>
</evidence>
<keyword evidence="2" id="KW-1185">Reference proteome</keyword>
<dbReference type="OrthoDB" id="3697768at2"/>
<evidence type="ECO:0000313" key="2">
    <source>
        <dbReference type="Proteomes" id="UP000199515"/>
    </source>
</evidence>
<gene>
    <name evidence="1" type="ORF">SAMN05421504_101760</name>
</gene>
<dbReference type="Proteomes" id="UP000199515">
    <property type="component" value="Unassembled WGS sequence"/>
</dbReference>
<accession>A0A1H2U2B0</accession>
<dbReference type="EMBL" id="FNON01000001">
    <property type="protein sequence ID" value="SDW50137.1"/>
    <property type="molecule type" value="Genomic_DNA"/>
</dbReference>
<evidence type="ECO:0008006" key="3">
    <source>
        <dbReference type="Google" id="ProtNLM"/>
    </source>
</evidence>
<proteinExistence type="predicted"/>